<evidence type="ECO:0000313" key="2">
    <source>
        <dbReference type="EMBL" id="KAF5707061.1"/>
    </source>
</evidence>
<keyword evidence="3" id="KW-1185">Reference proteome</keyword>
<evidence type="ECO:0000313" key="3">
    <source>
        <dbReference type="Proteomes" id="UP000532311"/>
    </source>
</evidence>
<dbReference type="EMBL" id="JAAQPF010000306">
    <property type="protein sequence ID" value="KAF5707061.1"/>
    <property type="molecule type" value="Genomic_DNA"/>
</dbReference>
<sequence length="203" mass="21812">MASVISFPQQQQQQQQQQQPQGLPIQTASSSSVDGALLSALAAYITTGPDARNTTEQEVNDLAADAISKPGGRAHLESIIQSEGSVEHQVWKKNAPAHGTLNLTKTDATLHIGVDSLNLGFDATGFYVFKPATATLTSPISGTFYYNDFQQFGQGDATFKLHVKGLKLHISIYRNQVYVGHFEFKGATFAFPPGGVELSGQIS</sequence>
<gene>
    <name evidence="2" type="ORF">FGLOB1_7144</name>
</gene>
<name>A0A8H5Y8W1_9HYPO</name>
<comment type="caution">
    <text evidence="2">The sequence shown here is derived from an EMBL/GenBank/DDBJ whole genome shotgun (WGS) entry which is preliminary data.</text>
</comment>
<feature type="region of interest" description="Disordered" evidence="1">
    <location>
        <begin position="1"/>
        <end position="29"/>
    </location>
</feature>
<dbReference type="AlphaFoldDB" id="A0A8H5Y8W1"/>
<protein>
    <submittedName>
        <fullName evidence="2">Uncharacterized protein</fullName>
    </submittedName>
</protein>
<accession>A0A8H5Y8W1</accession>
<organism evidence="2 3">
    <name type="scientific">Fusarium globosum</name>
    <dbReference type="NCBI Taxonomy" id="78864"/>
    <lineage>
        <taxon>Eukaryota</taxon>
        <taxon>Fungi</taxon>
        <taxon>Dikarya</taxon>
        <taxon>Ascomycota</taxon>
        <taxon>Pezizomycotina</taxon>
        <taxon>Sordariomycetes</taxon>
        <taxon>Hypocreomycetidae</taxon>
        <taxon>Hypocreales</taxon>
        <taxon>Nectriaceae</taxon>
        <taxon>Fusarium</taxon>
        <taxon>Fusarium fujikuroi species complex</taxon>
    </lineage>
</organism>
<proteinExistence type="predicted"/>
<feature type="compositionally biased region" description="Low complexity" evidence="1">
    <location>
        <begin position="8"/>
        <end position="21"/>
    </location>
</feature>
<evidence type="ECO:0000256" key="1">
    <source>
        <dbReference type="SAM" id="MobiDB-lite"/>
    </source>
</evidence>
<reference evidence="2 3" key="1">
    <citation type="submission" date="2020-05" db="EMBL/GenBank/DDBJ databases">
        <title>Identification and distribution of gene clusters putatively required for synthesis of sphingolipid metabolism inhibitors in phylogenetically diverse species of the filamentous fungus Fusarium.</title>
        <authorList>
            <person name="Kim H.-S."/>
            <person name="Busman M."/>
            <person name="Brown D.W."/>
            <person name="Divon H."/>
            <person name="Uhlig S."/>
            <person name="Proctor R.H."/>
        </authorList>
    </citation>
    <scope>NUCLEOTIDE SEQUENCE [LARGE SCALE GENOMIC DNA]</scope>
    <source>
        <strain evidence="2 3">NRRL 26131</strain>
    </source>
</reference>
<dbReference type="Proteomes" id="UP000532311">
    <property type="component" value="Unassembled WGS sequence"/>
</dbReference>